<protein>
    <recommendedName>
        <fullName evidence="4">Outer membrane protein beta-barrel domain-containing protein</fullName>
    </recommendedName>
</protein>
<proteinExistence type="predicted"/>
<dbReference type="RefSeq" id="WP_095069965.1">
    <property type="nucleotide sequence ID" value="NZ_LT906465.1"/>
</dbReference>
<keyword evidence="1" id="KW-0732">Signal</keyword>
<keyword evidence="3" id="KW-1185">Reference proteome</keyword>
<accession>A0A239WLV6</accession>
<evidence type="ECO:0000313" key="3">
    <source>
        <dbReference type="Proteomes" id="UP000215196"/>
    </source>
</evidence>
<dbReference type="EMBL" id="LT906465">
    <property type="protein sequence ID" value="SNV35635.1"/>
    <property type="molecule type" value="Genomic_DNA"/>
</dbReference>
<evidence type="ECO:0000313" key="2">
    <source>
        <dbReference type="EMBL" id="SNV35635.1"/>
    </source>
</evidence>
<sequence>MKKLFLAGAFALLGAVSLNAQASGYPKLGFHVGLITGDAADVSSFNAGADVAYLWNMGSGFDLGLTSGYSHYFVKSDYSDYVDGAGVIPIAATAKYTVAPNFFLGADLGYALETAKDSDGGFYYQPKVGYESGNTEFYLAYKGISNNGSIGSVNVGVAFKLGQ</sequence>
<organism evidence="2 3">
    <name type="scientific">Chryseobacterium taklimakanense</name>
    <dbReference type="NCBI Taxonomy" id="536441"/>
    <lineage>
        <taxon>Bacteria</taxon>
        <taxon>Pseudomonadati</taxon>
        <taxon>Bacteroidota</taxon>
        <taxon>Flavobacteriia</taxon>
        <taxon>Flavobacteriales</taxon>
        <taxon>Weeksellaceae</taxon>
        <taxon>Chryseobacterium group</taxon>
        <taxon>Chryseobacterium</taxon>
    </lineage>
</organism>
<gene>
    <name evidence="2" type="ORF">SAMEA4412677_00441</name>
</gene>
<dbReference type="KEGG" id="ctak:4412677_00441"/>
<feature type="signal peptide" evidence="1">
    <location>
        <begin position="1"/>
        <end position="22"/>
    </location>
</feature>
<name>A0A239WLV6_9FLAO</name>
<evidence type="ECO:0008006" key="4">
    <source>
        <dbReference type="Google" id="ProtNLM"/>
    </source>
</evidence>
<reference evidence="2 3" key="1">
    <citation type="submission" date="2017-06" db="EMBL/GenBank/DDBJ databases">
        <authorList>
            <consortium name="Pathogen Informatics"/>
        </authorList>
    </citation>
    <scope>NUCLEOTIDE SEQUENCE [LARGE SCALE GENOMIC DNA]</scope>
    <source>
        <strain evidence="2 3">NCTC13490</strain>
    </source>
</reference>
<evidence type="ECO:0000256" key="1">
    <source>
        <dbReference type="SAM" id="SignalP"/>
    </source>
</evidence>
<dbReference type="AlphaFoldDB" id="A0A239WLV6"/>
<feature type="chain" id="PRO_5013031932" description="Outer membrane protein beta-barrel domain-containing protein" evidence="1">
    <location>
        <begin position="23"/>
        <end position="163"/>
    </location>
</feature>
<dbReference type="Proteomes" id="UP000215196">
    <property type="component" value="Chromosome 1"/>
</dbReference>